<dbReference type="AlphaFoldDB" id="A0A9D1TMY4"/>
<evidence type="ECO:0000256" key="1">
    <source>
        <dbReference type="SAM" id="Phobius"/>
    </source>
</evidence>
<dbReference type="InterPro" id="IPR016187">
    <property type="entry name" value="CTDL_fold"/>
</dbReference>
<keyword evidence="1" id="KW-0812">Transmembrane</keyword>
<proteinExistence type="predicted"/>
<organism evidence="2 3">
    <name type="scientific">Candidatus Ornithospirochaeta avicola</name>
    <dbReference type="NCBI Taxonomy" id="2840896"/>
    <lineage>
        <taxon>Bacteria</taxon>
        <taxon>Pseudomonadati</taxon>
        <taxon>Spirochaetota</taxon>
        <taxon>Spirochaetia</taxon>
        <taxon>Spirochaetales</taxon>
        <taxon>Spirochaetaceae</taxon>
        <taxon>Spirochaetaceae incertae sedis</taxon>
        <taxon>Candidatus Ornithospirochaeta</taxon>
    </lineage>
</organism>
<sequence length="448" mass="50478">MNKKKLPEVEPVKLKPHFGMRPGLYILLSTIAVFLLLFFLLFMLPGIIKGGEYLTFSSNLSDTGILLDGKYLGSSEGSLYFVSSGEHELSYYKEGVYLYSQSIDVSHPVFFTLFHKRVKEIEIAAQSTDELKKTVIGTFCSEISEEAKITGYSNVFRMRPLISDFAYDAVSLSLTEEEINSALYFAYAQIATEELMNDLLLSVSYLEEKGISIAFSIDPEIYDKNVEISISPISPYLDDGDFLYFEEGEILIGENKIAYPSFRISKRPVTVNDYSVFVEDNPEWSVSNRSSLIEKGLVDEYYLEGITLNSRINNTSGIRNISYYAANAYIDYINEKNGTDYSLPSEILYMVASSNSNEYSLSLNYKNESEKLSSALGGLWEMTDTAYLKNMRCLDYSLISSFDNPCLDIIIKGGSWINNPDEITIDTVGTSGKNMCSEYMGFRVCEIL</sequence>
<dbReference type="EMBL" id="DXHU01000005">
    <property type="protein sequence ID" value="HIV98371.1"/>
    <property type="molecule type" value="Genomic_DNA"/>
</dbReference>
<evidence type="ECO:0000313" key="3">
    <source>
        <dbReference type="Proteomes" id="UP000823936"/>
    </source>
</evidence>
<protein>
    <submittedName>
        <fullName evidence="2">Formylglycine-generating enzyme family protein</fullName>
    </submittedName>
</protein>
<reference evidence="2" key="2">
    <citation type="submission" date="2021-04" db="EMBL/GenBank/DDBJ databases">
        <authorList>
            <person name="Gilroy R."/>
        </authorList>
    </citation>
    <scope>NUCLEOTIDE SEQUENCE</scope>
    <source>
        <strain evidence="2">Gambia11-129</strain>
    </source>
</reference>
<dbReference type="Proteomes" id="UP000823936">
    <property type="component" value="Unassembled WGS sequence"/>
</dbReference>
<comment type="caution">
    <text evidence="2">The sequence shown here is derived from an EMBL/GenBank/DDBJ whole genome shotgun (WGS) entry which is preliminary data.</text>
</comment>
<reference evidence="2" key="1">
    <citation type="journal article" date="2021" name="PeerJ">
        <title>Extensive microbial diversity within the chicken gut microbiome revealed by metagenomics and culture.</title>
        <authorList>
            <person name="Gilroy R."/>
            <person name="Ravi A."/>
            <person name="Getino M."/>
            <person name="Pursley I."/>
            <person name="Horton D.L."/>
            <person name="Alikhan N.F."/>
            <person name="Baker D."/>
            <person name="Gharbi K."/>
            <person name="Hall N."/>
            <person name="Watson M."/>
            <person name="Adriaenssens E.M."/>
            <person name="Foster-Nyarko E."/>
            <person name="Jarju S."/>
            <person name="Secka A."/>
            <person name="Antonio M."/>
            <person name="Oren A."/>
            <person name="Chaudhuri R.R."/>
            <person name="La Ragione R."/>
            <person name="Hildebrand F."/>
            <person name="Pallen M.J."/>
        </authorList>
    </citation>
    <scope>NUCLEOTIDE SEQUENCE</scope>
    <source>
        <strain evidence="2">Gambia11-129</strain>
    </source>
</reference>
<name>A0A9D1TMY4_9SPIO</name>
<keyword evidence="1" id="KW-1133">Transmembrane helix</keyword>
<feature type="transmembrane region" description="Helical" evidence="1">
    <location>
        <begin position="23"/>
        <end position="48"/>
    </location>
</feature>
<dbReference type="SUPFAM" id="SSF56436">
    <property type="entry name" value="C-type lectin-like"/>
    <property type="match status" value="1"/>
</dbReference>
<keyword evidence="1" id="KW-0472">Membrane</keyword>
<gene>
    <name evidence="2" type="ORF">IAB12_01150</name>
</gene>
<accession>A0A9D1TMY4</accession>
<evidence type="ECO:0000313" key="2">
    <source>
        <dbReference type="EMBL" id="HIV98371.1"/>
    </source>
</evidence>